<gene>
    <name evidence="10" type="ORF">SAMN05216498_1172</name>
</gene>
<feature type="region of interest" description="Disordered" evidence="8">
    <location>
        <begin position="35"/>
        <end position="54"/>
    </location>
</feature>
<dbReference type="PANTHER" id="PTHR34982">
    <property type="entry name" value="YOP PROTEINS TRANSLOCATION PROTEIN L"/>
    <property type="match status" value="1"/>
</dbReference>
<keyword evidence="11" id="KW-1185">Reference proteome</keyword>
<evidence type="ECO:0000259" key="9">
    <source>
        <dbReference type="Pfam" id="PF02108"/>
    </source>
</evidence>
<comment type="similarity">
    <text evidence="2">Belongs to the FliH family.</text>
</comment>
<dbReference type="NCBIfam" id="TIGR03825">
    <property type="entry name" value="FliH_bacil"/>
    <property type="match status" value="1"/>
</dbReference>
<evidence type="ECO:0000313" key="11">
    <source>
        <dbReference type="Proteomes" id="UP000199334"/>
    </source>
</evidence>
<dbReference type="CDD" id="cd06503">
    <property type="entry name" value="ATP-synt_Fo_b"/>
    <property type="match status" value="1"/>
</dbReference>
<evidence type="ECO:0000256" key="5">
    <source>
        <dbReference type="ARBA" id="ARBA00022927"/>
    </source>
</evidence>
<dbReference type="GO" id="GO:0005829">
    <property type="term" value="C:cytosol"/>
    <property type="evidence" value="ECO:0007669"/>
    <property type="project" value="TreeGrafter"/>
</dbReference>
<name>A0A1G9XZX6_9BACI</name>
<dbReference type="SUPFAM" id="SSF160527">
    <property type="entry name" value="V-type ATPase subunit E-like"/>
    <property type="match status" value="1"/>
</dbReference>
<dbReference type="InterPro" id="IPR022524">
    <property type="entry name" value="FliH_Bacilli"/>
</dbReference>
<evidence type="ECO:0000256" key="3">
    <source>
        <dbReference type="ARBA" id="ARBA00022448"/>
    </source>
</evidence>
<dbReference type="PANTHER" id="PTHR34982:SF1">
    <property type="entry name" value="FLAGELLAR ASSEMBLY PROTEIN FLIH"/>
    <property type="match status" value="1"/>
</dbReference>
<evidence type="ECO:0000256" key="6">
    <source>
        <dbReference type="ARBA" id="ARBA00023225"/>
    </source>
</evidence>
<feature type="compositionally biased region" description="Basic and acidic residues" evidence="8">
    <location>
        <begin position="44"/>
        <end position="54"/>
    </location>
</feature>
<keyword evidence="6" id="KW-1006">Bacterial flagellum protein export</keyword>
<keyword evidence="4" id="KW-1005">Bacterial flagellum biogenesis</keyword>
<evidence type="ECO:0000256" key="7">
    <source>
        <dbReference type="NCBIfam" id="TIGR03825"/>
    </source>
</evidence>
<sequence>MSSLVVEVMTSLSNVYRLTENQVNSGKVIQVKPVKSVQPTQPEHTQEDKVETLQRESEELFNQAKDELEQAKAEAERLIQEANNKIEKEYEALEQQSKETLEQSKAQGYQEGFQQGKEEAEQQYDVVLNEMQQLTGAIKDQYQQKLKDAEFDILQIALASAEKIIQQQLTDDSTKFLNIVKHSLEEVVDQPEVVLNINPEDYSQVHQYRQELEQLFPDKSILTIYPNKEITKFGCRIESPFGMIDSSLDSQLEQLKQHLTDLIKGEKPFGSEEDH</sequence>
<dbReference type="EMBL" id="FNIG01000002">
    <property type="protein sequence ID" value="SDN02016.1"/>
    <property type="molecule type" value="Genomic_DNA"/>
</dbReference>
<reference evidence="10 11" key="1">
    <citation type="submission" date="2016-10" db="EMBL/GenBank/DDBJ databases">
        <authorList>
            <person name="de Groot N.N."/>
        </authorList>
    </citation>
    <scope>NUCLEOTIDE SEQUENCE [LARGE SCALE GENOMIC DNA]</scope>
    <source>
        <strain evidence="10 11">CGMCC 1.3442</strain>
    </source>
</reference>
<evidence type="ECO:0000313" key="10">
    <source>
        <dbReference type="EMBL" id="SDN02016.1"/>
    </source>
</evidence>
<evidence type="ECO:0000256" key="8">
    <source>
        <dbReference type="SAM" id="MobiDB-lite"/>
    </source>
</evidence>
<dbReference type="InterPro" id="IPR051472">
    <property type="entry name" value="T3SS_Stator/FliH"/>
</dbReference>
<evidence type="ECO:0000256" key="4">
    <source>
        <dbReference type="ARBA" id="ARBA00022795"/>
    </source>
</evidence>
<keyword evidence="10" id="KW-0282">Flagellum</keyword>
<dbReference type="OrthoDB" id="19020at2"/>
<comment type="function">
    <text evidence="1">Needed for flagellar regrowth and assembly.</text>
</comment>
<dbReference type="STRING" id="237069.SAMN05216498_1172"/>
<evidence type="ECO:0000256" key="1">
    <source>
        <dbReference type="ARBA" id="ARBA00003041"/>
    </source>
</evidence>
<dbReference type="AlphaFoldDB" id="A0A1G9XZX6"/>
<proteinExistence type="inferred from homology"/>
<keyword evidence="10" id="KW-0966">Cell projection</keyword>
<dbReference type="GO" id="GO:0044781">
    <property type="term" value="P:bacterial-type flagellum organization"/>
    <property type="evidence" value="ECO:0007669"/>
    <property type="project" value="UniProtKB-KW"/>
</dbReference>
<accession>A0A1G9XZX6</accession>
<keyword evidence="3" id="KW-0813">Transport</keyword>
<organism evidence="10 11">
    <name type="scientific">Tenuibacillus multivorans</name>
    <dbReference type="NCBI Taxonomy" id="237069"/>
    <lineage>
        <taxon>Bacteria</taxon>
        <taxon>Bacillati</taxon>
        <taxon>Bacillota</taxon>
        <taxon>Bacilli</taxon>
        <taxon>Bacillales</taxon>
        <taxon>Bacillaceae</taxon>
        <taxon>Tenuibacillus</taxon>
    </lineage>
</organism>
<evidence type="ECO:0000256" key="2">
    <source>
        <dbReference type="ARBA" id="ARBA00006602"/>
    </source>
</evidence>
<protein>
    <recommendedName>
        <fullName evidence="7">Flagellar assembly protein FliH</fullName>
    </recommendedName>
</protein>
<feature type="domain" description="Flagellar assembly protein FliH/Type III secretion system HrpE" evidence="9">
    <location>
        <begin position="128"/>
        <end position="255"/>
    </location>
</feature>
<dbReference type="Pfam" id="PF02108">
    <property type="entry name" value="FliH"/>
    <property type="match status" value="1"/>
</dbReference>
<dbReference type="InterPro" id="IPR018035">
    <property type="entry name" value="Flagellar_FliH/T3SS_HrpE"/>
</dbReference>
<dbReference type="Proteomes" id="UP000199334">
    <property type="component" value="Unassembled WGS sequence"/>
</dbReference>
<keyword evidence="5" id="KW-0653">Protein transport</keyword>
<keyword evidence="10" id="KW-0969">Cilium</keyword>
<dbReference type="GO" id="GO:0015031">
    <property type="term" value="P:protein transport"/>
    <property type="evidence" value="ECO:0007669"/>
    <property type="project" value="UniProtKB-KW"/>
</dbReference>